<dbReference type="Gene3D" id="1.10.357.10">
    <property type="entry name" value="Tetracycline Repressor, domain 2"/>
    <property type="match status" value="1"/>
</dbReference>
<evidence type="ECO:0000313" key="4">
    <source>
        <dbReference type="EMBL" id="BEH01975.1"/>
    </source>
</evidence>
<dbReference type="PRINTS" id="PR00455">
    <property type="entry name" value="HTHTETR"/>
</dbReference>
<organism evidence="4 5">
    <name type="scientific">Brooklawnia propionicigenes</name>
    <dbReference type="NCBI Taxonomy" id="3041175"/>
    <lineage>
        <taxon>Bacteria</taxon>
        <taxon>Bacillati</taxon>
        <taxon>Actinomycetota</taxon>
        <taxon>Actinomycetes</taxon>
        <taxon>Propionibacteriales</taxon>
        <taxon>Propionibacteriaceae</taxon>
        <taxon>Brooklawnia</taxon>
    </lineage>
</organism>
<dbReference type="InterPro" id="IPR009057">
    <property type="entry name" value="Homeodomain-like_sf"/>
</dbReference>
<gene>
    <name evidence="4" type="ORF">brsh051_12560</name>
</gene>
<dbReference type="GO" id="GO:0003700">
    <property type="term" value="F:DNA-binding transcription factor activity"/>
    <property type="evidence" value="ECO:0007669"/>
    <property type="project" value="TreeGrafter"/>
</dbReference>
<dbReference type="InterPro" id="IPR001647">
    <property type="entry name" value="HTH_TetR"/>
</dbReference>
<dbReference type="Proteomes" id="UP001431656">
    <property type="component" value="Chromosome"/>
</dbReference>
<proteinExistence type="predicted"/>
<protein>
    <recommendedName>
        <fullName evidence="3">HTH tetR-type domain-containing protein</fullName>
    </recommendedName>
</protein>
<dbReference type="EMBL" id="AP028056">
    <property type="protein sequence ID" value="BEH01975.1"/>
    <property type="molecule type" value="Genomic_DNA"/>
</dbReference>
<evidence type="ECO:0000256" key="2">
    <source>
        <dbReference type="PROSITE-ProRule" id="PRU00335"/>
    </source>
</evidence>
<dbReference type="GO" id="GO:0000976">
    <property type="term" value="F:transcription cis-regulatory region binding"/>
    <property type="evidence" value="ECO:0007669"/>
    <property type="project" value="TreeGrafter"/>
</dbReference>
<dbReference type="PANTHER" id="PTHR30055:SF228">
    <property type="entry name" value="TRANSCRIPTIONAL REGULATOR-RELATED"/>
    <property type="match status" value="1"/>
</dbReference>
<evidence type="ECO:0000256" key="1">
    <source>
        <dbReference type="ARBA" id="ARBA00023125"/>
    </source>
</evidence>
<dbReference type="RefSeq" id="WP_286268289.1">
    <property type="nucleotide sequence ID" value="NZ_AP028056.1"/>
</dbReference>
<accession>A0AAN0K6K0</accession>
<dbReference type="KEGG" id="broo:brsh051_12560"/>
<dbReference type="PANTHER" id="PTHR30055">
    <property type="entry name" value="HTH-TYPE TRANSCRIPTIONAL REGULATOR RUTR"/>
    <property type="match status" value="1"/>
</dbReference>
<dbReference type="AlphaFoldDB" id="A0AAN0K6K0"/>
<dbReference type="SUPFAM" id="SSF46689">
    <property type="entry name" value="Homeodomain-like"/>
    <property type="match status" value="1"/>
</dbReference>
<dbReference type="InterPro" id="IPR050109">
    <property type="entry name" value="HTH-type_TetR-like_transc_reg"/>
</dbReference>
<sequence>MNEKSTSRNAIIEAAAMLIRQHGVQGTSVAQLVAASGTSAGAIYHHFSGKNAVVVEVARSAISIPLAALKEYLDRPASPAQLASYAMSALELAPELGELLAQLGAGAITDDALGRRLRAEFSMLRDSVEETMQAWARLNDVPAARIEGYSQLLVGLTLGYASQRVLVEGFDERVYLKQAVALLRLPEETPQG</sequence>
<reference evidence="4" key="1">
    <citation type="journal article" date="2024" name="Int. J. Syst. Evol. Microbiol.">
        <title>Brooklawnia propionicigenes sp. nov., a facultatively anaerobic, propionate-producing bacterium isolated from a methanogenic reactor treating waste from cattle farms.</title>
        <authorList>
            <person name="Akita Y."/>
            <person name="Ueki A."/>
            <person name="Tonouchi A."/>
            <person name="Sugawara Y."/>
            <person name="Honma S."/>
            <person name="Kaku N."/>
            <person name="Ueki K."/>
        </authorList>
    </citation>
    <scope>NUCLEOTIDE SEQUENCE</scope>
    <source>
        <strain evidence="4">SH051</strain>
    </source>
</reference>
<keyword evidence="1 2" id="KW-0238">DNA-binding</keyword>
<evidence type="ECO:0000313" key="5">
    <source>
        <dbReference type="Proteomes" id="UP001431656"/>
    </source>
</evidence>
<name>A0AAN0K6K0_9ACTN</name>
<keyword evidence="5" id="KW-1185">Reference proteome</keyword>
<feature type="DNA-binding region" description="H-T-H motif" evidence="2">
    <location>
        <begin position="28"/>
        <end position="47"/>
    </location>
</feature>
<feature type="domain" description="HTH tetR-type" evidence="3">
    <location>
        <begin position="5"/>
        <end position="65"/>
    </location>
</feature>
<evidence type="ECO:0000259" key="3">
    <source>
        <dbReference type="PROSITE" id="PS50977"/>
    </source>
</evidence>
<dbReference type="PROSITE" id="PS50977">
    <property type="entry name" value="HTH_TETR_2"/>
    <property type="match status" value="1"/>
</dbReference>
<dbReference type="Pfam" id="PF00440">
    <property type="entry name" value="TetR_N"/>
    <property type="match status" value="1"/>
</dbReference>